<accession>A0ABP8HFH2</accession>
<evidence type="ECO:0000313" key="3">
    <source>
        <dbReference type="Proteomes" id="UP001501671"/>
    </source>
</evidence>
<organism evidence="2 3">
    <name type="scientific">Pigmentiphaga soli</name>
    <dbReference type="NCBI Taxonomy" id="1007095"/>
    <lineage>
        <taxon>Bacteria</taxon>
        <taxon>Pseudomonadati</taxon>
        <taxon>Pseudomonadota</taxon>
        <taxon>Betaproteobacteria</taxon>
        <taxon>Burkholderiales</taxon>
        <taxon>Alcaligenaceae</taxon>
        <taxon>Pigmentiphaga</taxon>
    </lineage>
</organism>
<dbReference type="CDD" id="cd03450">
    <property type="entry name" value="NodN"/>
    <property type="match status" value="1"/>
</dbReference>
<evidence type="ECO:0000313" key="2">
    <source>
        <dbReference type="EMBL" id="GAA4338504.1"/>
    </source>
</evidence>
<sequence>MVVLDRPADLREWIGKEIGASQWLAIDQQRIDDFARISGDDHWIHVDVGRARREMPDGRTIAHGFLTLSLIPYLVRSIYTITHRGRGLNYGTNRIRFTSPVQVGDRVRLRQSIKAVERVEGDGREGATRVVSDCTIEIEGKPRPALLAEFLLLVYDE</sequence>
<dbReference type="Gene3D" id="3.10.129.10">
    <property type="entry name" value="Hotdog Thioesterase"/>
    <property type="match status" value="1"/>
</dbReference>
<feature type="domain" description="MaoC-like" evidence="1">
    <location>
        <begin position="14"/>
        <end position="130"/>
    </location>
</feature>
<dbReference type="RefSeq" id="WP_345251233.1">
    <property type="nucleotide sequence ID" value="NZ_BAABFO010000019.1"/>
</dbReference>
<dbReference type="PANTHER" id="PTHR42993">
    <property type="entry name" value="MAOC-LIKE DEHYDRATASE DOMAIN-CONTAINING PROTEIN"/>
    <property type="match status" value="1"/>
</dbReference>
<dbReference type="SUPFAM" id="SSF54637">
    <property type="entry name" value="Thioesterase/thiol ester dehydrase-isomerase"/>
    <property type="match status" value="1"/>
</dbReference>
<dbReference type="InterPro" id="IPR039375">
    <property type="entry name" value="NodN-like"/>
</dbReference>
<name>A0ABP8HFH2_9BURK</name>
<reference evidence="3" key="1">
    <citation type="journal article" date="2019" name="Int. J. Syst. Evol. Microbiol.">
        <title>The Global Catalogue of Microorganisms (GCM) 10K type strain sequencing project: providing services to taxonomists for standard genome sequencing and annotation.</title>
        <authorList>
            <consortium name="The Broad Institute Genomics Platform"/>
            <consortium name="The Broad Institute Genome Sequencing Center for Infectious Disease"/>
            <person name="Wu L."/>
            <person name="Ma J."/>
        </authorList>
    </citation>
    <scope>NUCLEOTIDE SEQUENCE [LARGE SCALE GENOMIC DNA]</scope>
    <source>
        <strain evidence="3">JCM 17666</strain>
    </source>
</reference>
<comment type="caution">
    <text evidence="2">The sequence shown here is derived from an EMBL/GenBank/DDBJ whole genome shotgun (WGS) entry which is preliminary data.</text>
</comment>
<evidence type="ECO:0000259" key="1">
    <source>
        <dbReference type="Pfam" id="PF01575"/>
    </source>
</evidence>
<protein>
    <submittedName>
        <fullName evidence="2">MaoC family dehydratase</fullName>
    </submittedName>
</protein>
<dbReference type="PANTHER" id="PTHR42993:SF1">
    <property type="entry name" value="MAOC-LIKE DEHYDRATASE DOMAIN-CONTAINING PROTEIN"/>
    <property type="match status" value="1"/>
</dbReference>
<dbReference type="InterPro" id="IPR029069">
    <property type="entry name" value="HotDog_dom_sf"/>
</dbReference>
<gene>
    <name evidence="2" type="ORF">GCM10023144_35670</name>
</gene>
<proteinExistence type="predicted"/>
<dbReference type="InterPro" id="IPR002539">
    <property type="entry name" value="MaoC-like_dom"/>
</dbReference>
<dbReference type="Proteomes" id="UP001501671">
    <property type="component" value="Unassembled WGS sequence"/>
</dbReference>
<dbReference type="EMBL" id="BAABFO010000019">
    <property type="protein sequence ID" value="GAA4338504.1"/>
    <property type="molecule type" value="Genomic_DNA"/>
</dbReference>
<dbReference type="Pfam" id="PF01575">
    <property type="entry name" value="MaoC_dehydratas"/>
    <property type="match status" value="1"/>
</dbReference>
<keyword evidence="3" id="KW-1185">Reference proteome</keyword>